<evidence type="ECO:0000313" key="5">
    <source>
        <dbReference type="Proteomes" id="UP000294901"/>
    </source>
</evidence>
<evidence type="ECO:0000313" key="4">
    <source>
        <dbReference type="EMBL" id="TDO31886.1"/>
    </source>
</evidence>
<dbReference type="GO" id="GO:0009313">
    <property type="term" value="P:oligosaccharide catabolic process"/>
    <property type="evidence" value="ECO:0007669"/>
    <property type="project" value="TreeGrafter"/>
</dbReference>
<sequence length="576" mass="63131">MAAMGREWLADAVMYEIYPQSFADSDGDGVGDLRGVIDRLDHIASLGVNVIWFNPCFASPFVDAGYDVSDYLTIAPRYGTNEDMAELVVKARQKGIRVLLDLVAGHTSIEHPWFRKELAADGPDPEGDRYIWCEELPVRSWKRDMPGTPAWVRSPGPRRGYYLKNFYDEQPALNFGWVGASPDEPWRDPIDAPGPRRNRQALRDIIAYWLGLGVAGFRVDMAFSLVKDEELAQGYAETVELWREIRSWLEADHPDAVLIPEGGEPRTGGSLAFDADFFLVIKDAHASLFNNHYAGRLPFQAPREPFFDAEGKGSTRPFLDAWNGARQGHPDRPIILATADHDFDRLRCGPRTPDQLGTALIFLFTWGNVPCLYYGDEIGMRYVPGLPNVEGSICNPGYNRAGCRTPMQWDDGVNAGFSTADPSRLYLPIDPDPDRPTVAAQENDPDSTLAFVRKLIALRRATPALGTRASTRVVNEGYPFAYVRGGTHLVVLNPRREPATLDISEIVGETGTETTTGATTTTGTASGAGSGAGSGAADFTVGEPIWTSGVTEQNGELRLDGFAYGIFATSRSASDA</sequence>
<evidence type="ECO:0000256" key="2">
    <source>
        <dbReference type="SAM" id="MobiDB-lite"/>
    </source>
</evidence>
<dbReference type="Proteomes" id="UP000294901">
    <property type="component" value="Unassembled WGS sequence"/>
</dbReference>
<dbReference type="Gene3D" id="3.20.20.80">
    <property type="entry name" value="Glycosidases"/>
    <property type="match status" value="2"/>
</dbReference>
<keyword evidence="4" id="KW-0808">Transferase</keyword>
<proteinExistence type="inferred from homology"/>
<feature type="region of interest" description="Disordered" evidence="2">
    <location>
        <begin position="512"/>
        <end position="531"/>
    </location>
</feature>
<dbReference type="InterPro" id="IPR017853">
    <property type="entry name" value="GH"/>
</dbReference>
<dbReference type="Gene3D" id="3.90.400.10">
    <property type="entry name" value="Oligo-1,6-glucosidase, Domain 2"/>
    <property type="match status" value="1"/>
</dbReference>
<name>A0A4R6JBL2_9ACTN</name>
<dbReference type="AlphaFoldDB" id="A0A4R6JBL2"/>
<dbReference type="Pfam" id="PF00128">
    <property type="entry name" value="Alpha-amylase"/>
    <property type="match status" value="2"/>
</dbReference>
<evidence type="ECO:0000256" key="1">
    <source>
        <dbReference type="ARBA" id="ARBA00008061"/>
    </source>
</evidence>
<dbReference type="GO" id="GO:0016740">
    <property type="term" value="F:transferase activity"/>
    <property type="evidence" value="ECO:0007669"/>
    <property type="project" value="UniProtKB-KW"/>
</dbReference>
<keyword evidence="5" id="KW-1185">Reference proteome</keyword>
<organism evidence="4 5">
    <name type="scientific">Paractinoplanes brasiliensis</name>
    <dbReference type="NCBI Taxonomy" id="52695"/>
    <lineage>
        <taxon>Bacteria</taxon>
        <taxon>Bacillati</taxon>
        <taxon>Actinomycetota</taxon>
        <taxon>Actinomycetes</taxon>
        <taxon>Micromonosporales</taxon>
        <taxon>Micromonosporaceae</taxon>
        <taxon>Paractinoplanes</taxon>
    </lineage>
</organism>
<evidence type="ECO:0000259" key="3">
    <source>
        <dbReference type="SMART" id="SM00642"/>
    </source>
</evidence>
<dbReference type="PANTHER" id="PTHR10357">
    <property type="entry name" value="ALPHA-AMYLASE FAMILY MEMBER"/>
    <property type="match status" value="1"/>
</dbReference>
<reference evidence="4 5" key="1">
    <citation type="submission" date="2019-03" db="EMBL/GenBank/DDBJ databases">
        <title>Sequencing the genomes of 1000 actinobacteria strains.</title>
        <authorList>
            <person name="Klenk H.-P."/>
        </authorList>
    </citation>
    <scope>NUCLEOTIDE SEQUENCE [LARGE SCALE GENOMIC DNA]</scope>
    <source>
        <strain evidence="4 5">DSM 43805</strain>
    </source>
</reference>
<feature type="domain" description="Glycosyl hydrolase family 13 catalytic" evidence="3">
    <location>
        <begin position="16"/>
        <end position="424"/>
    </location>
</feature>
<dbReference type="InterPro" id="IPR045857">
    <property type="entry name" value="O16G_dom_2"/>
</dbReference>
<dbReference type="OrthoDB" id="9802433at2"/>
<dbReference type="PANTHER" id="PTHR10357:SF179">
    <property type="entry name" value="NEUTRAL AND BASIC AMINO ACID TRANSPORT PROTEIN RBAT"/>
    <property type="match status" value="1"/>
</dbReference>
<dbReference type="EMBL" id="SNWR01000002">
    <property type="protein sequence ID" value="TDO31886.1"/>
    <property type="molecule type" value="Genomic_DNA"/>
</dbReference>
<comment type="caution">
    <text evidence="4">The sequence shown here is derived from an EMBL/GenBank/DDBJ whole genome shotgun (WGS) entry which is preliminary data.</text>
</comment>
<dbReference type="InterPro" id="IPR006047">
    <property type="entry name" value="GH13_cat_dom"/>
</dbReference>
<dbReference type="SMART" id="SM00642">
    <property type="entry name" value="Aamy"/>
    <property type="match status" value="1"/>
</dbReference>
<gene>
    <name evidence="4" type="ORF">C8E87_7322</name>
</gene>
<dbReference type="GO" id="GO:0004556">
    <property type="term" value="F:alpha-amylase activity"/>
    <property type="evidence" value="ECO:0007669"/>
    <property type="project" value="TreeGrafter"/>
</dbReference>
<comment type="similarity">
    <text evidence="1">Belongs to the glycosyl hydrolase 13 family.</text>
</comment>
<dbReference type="SUPFAM" id="SSF51445">
    <property type="entry name" value="(Trans)glycosidases"/>
    <property type="match status" value="1"/>
</dbReference>
<feature type="compositionally biased region" description="Low complexity" evidence="2">
    <location>
        <begin position="512"/>
        <end position="525"/>
    </location>
</feature>
<protein>
    <submittedName>
        <fullName evidence="4">Maltose alpha-D-glucosyltransferase/alpha-amylase</fullName>
    </submittedName>
</protein>
<accession>A0A4R6JBL2</accession>